<dbReference type="EMBL" id="ADVG01000004">
    <property type="protein sequence ID" value="EFH81819.1"/>
    <property type="molecule type" value="Genomic_DNA"/>
</dbReference>
<evidence type="ECO:0000313" key="1">
    <source>
        <dbReference type="EMBL" id="EFH81819.1"/>
    </source>
</evidence>
<evidence type="ECO:0000313" key="2">
    <source>
        <dbReference type="Proteomes" id="UP000004508"/>
    </source>
</evidence>
<dbReference type="STRING" id="485913.Krac_2571"/>
<dbReference type="Proteomes" id="UP000004508">
    <property type="component" value="Unassembled WGS sequence"/>
</dbReference>
<keyword evidence="2" id="KW-1185">Reference proteome</keyword>
<sequence length="62" mass="6808">MNLLWQAKNLHIELVTHLFRTEKGKLGKLSALHGSVSSVANSYLARCGTSRPDRSSTSRVPS</sequence>
<organism evidence="1 2">
    <name type="scientific">Ktedonobacter racemifer DSM 44963</name>
    <dbReference type="NCBI Taxonomy" id="485913"/>
    <lineage>
        <taxon>Bacteria</taxon>
        <taxon>Bacillati</taxon>
        <taxon>Chloroflexota</taxon>
        <taxon>Ktedonobacteria</taxon>
        <taxon>Ktedonobacterales</taxon>
        <taxon>Ktedonobacteraceae</taxon>
        <taxon>Ktedonobacter</taxon>
    </lineage>
</organism>
<dbReference type="AlphaFoldDB" id="D6TZ29"/>
<dbReference type="InParanoid" id="D6TZ29"/>
<accession>D6TZ29</accession>
<proteinExistence type="predicted"/>
<protein>
    <submittedName>
        <fullName evidence="1">Uncharacterized protein</fullName>
    </submittedName>
</protein>
<comment type="caution">
    <text evidence="1">The sequence shown here is derived from an EMBL/GenBank/DDBJ whole genome shotgun (WGS) entry which is preliminary data.</text>
</comment>
<reference evidence="1 2" key="1">
    <citation type="journal article" date="2011" name="Stand. Genomic Sci.">
        <title>Non-contiguous finished genome sequence and contextual data of the filamentous soil bacterium Ktedonobacter racemifer type strain (SOSP1-21).</title>
        <authorList>
            <person name="Chang Y.J."/>
            <person name="Land M."/>
            <person name="Hauser L."/>
            <person name="Chertkov O."/>
            <person name="Del Rio T.G."/>
            <person name="Nolan M."/>
            <person name="Copeland A."/>
            <person name="Tice H."/>
            <person name="Cheng J.F."/>
            <person name="Lucas S."/>
            <person name="Han C."/>
            <person name="Goodwin L."/>
            <person name="Pitluck S."/>
            <person name="Ivanova N."/>
            <person name="Ovchinikova G."/>
            <person name="Pati A."/>
            <person name="Chen A."/>
            <person name="Palaniappan K."/>
            <person name="Mavromatis K."/>
            <person name="Liolios K."/>
            <person name="Brettin T."/>
            <person name="Fiebig A."/>
            <person name="Rohde M."/>
            <person name="Abt B."/>
            <person name="Goker M."/>
            <person name="Detter J.C."/>
            <person name="Woyke T."/>
            <person name="Bristow J."/>
            <person name="Eisen J.A."/>
            <person name="Markowitz V."/>
            <person name="Hugenholtz P."/>
            <person name="Kyrpides N.C."/>
            <person name="Klenk H.P."/>
            <person name="Lapidus A."/>
        </authorList>
    </citation>
    <scope>NUCLEOTIDE SEQUENCE [LARGE SCALE GENOMIC DNA]</scope>
    <source>
        <strain evidence="2">DSM 44963</strain>
    </source>
</reference>
<gene>
    <name evidence="1" type="ORF">Krac_2571</name>
</gene>
<name>D6TZ29_KTERA</name>